<reference evidence="3" key="3">
    <citation type="submission" date="2015-06" db="UniProtKB">
        <authorList>
            <consortium name="EnsemblMetazoa"/>
        </authorList>
    </citation>
    <scope>IDENTIFICATION</scope>
</reference>
<organism evidence="3 4">
    <name type="scientific">Helobdella robusta</name>
    <name type="common">Californian leech</name>
    <dbReference type="NCBI Taxonomy" id="6412"/>
    <lineage>
        <taxon>Eukaryota</taxon>
        <taxon>Metazoa</taxon>
        <taxon>Spiralia</taxon>
        <taxon>Lophotrochozoa</taxon>
        <taxon>Annelida</taxon>
        <taxon>Clitellata</taxon>
        <taxon>Hirudinea</taxon>
        <taxon>Rhynchobdellida</taxon>
        <taxon>Glossiphoniidae</taxon>
        <taxon>Helobdella</taxon>
    </lineage>
</organism>
<gene>
    <name evidence="3" type="primary">20208909</name>
    <name evidence="2" type="ORF">HELRODRAFT_183205</name>
</gene>
<proteinExistence type="predicted"/>
<dbReference type="AlphaFoldDB" id="T1FJB0"/>
<dbReference type="CTD" id="20208909"/>
<accession>T1FJB0</accession>
<keyword evidence="1" id="KW-1133">Transmembrane helix</keyword>
<evidence type="ECO:0000313" key="4">
    <source>
        <dbReference type="Proteomes" id="UP000015101"/>
    </source>
</evidence>
<dbReference type="EnsemblMetazoa" id="HelroT183205">
    <property type="protein sequence ID" value="HelroP183205"/>
    <property type="gene ID" value="HelroG183205"/>
</dbReference>
<name>T1FJB0_HELRO</name>
<reference evidence="2 4" key="2">
    <citation type="journal article" date="2013" name="Nature">
        <title>Insights into bilaterian evolution from three spiralian genomes.</title>
        <authorList>
            <person name="Simakov O."/>
            <person name="Marletaz F."/>
            <person name="Cho S.J."/>
            <person name="Edsinger-Gonzales E."/>
            <person name="Havlak P."/>
            <person name="Hellsten U."/>
            <person name="Kuo D.H."/>
            <person name="Larsson T."/>
            <person name="Lv J."/>
            <person name="Arendt D."/>
            <person name="Savage R."/>
            <person name="Osoegawa K."/>
            <person name="de Jong P."/>
            <person name="Grimwood J."/>
            <person name="Chapman J.A."/>
            <person name="Shapiro H."/>
            <person name="Aerts A."/>
            <person name="Otillar R.P."/>
            <person name="Terry A.Y."/>
            <person name="Boore J.L."/>
            <person name="Grigoriev I.V."/>
            <person name="Lindberg D.R."/>
            <person name="Seaver E.C."/>
            <person name="Weisblat D.A."/>
            <person name="Putnam N.H."/>
            <person name="Rokhsar D.S."/>
        </authorList>
    </citation>
    <scope>NUCLEOTIDE SEQUENCE</scope>
</reference>
<dbReference type="InParanoid" id="T1FJB0"/>
<keyword evidence="4" id="KW-1185">Reference proteome</keyword>
<dbReference type="HOGENOM" id="CLU_1009273_0_0_1"/>
<dbReference type="RefSeq" id="XP_009010487.1">
    <property type="nucleotide sequence ID" value="XM_009012239.1"/>
</dbReference>
<evidence type="ECO:0000256" key="1">
    <source>
        <dbReference type="SAM" id="Phobius"/>
    </source>
</evidence>
<dbReference type="Proteomes" id="UP000015101">
    <property type="component" value="Unassembled WGS sequence"/>
</dbReference>
<dbReference type="KEGG" id="hro:HELRODRAFT_183205"/>
<dbReference type="EMBL" id="AMQM01008635">
    <property type="status" value="NOT_ANNOTATED_CDS"/>
    <property type="molecule type" value="Genomic_DNA"/>
</dbReference>
<evidence type="ECO:0000313" key="3">
    <source>
        <dbReference type="EnsemblMetazoa" id="HelroP183205"/>
    </source>
</evidence>
<feature type="transmembrane region" description="Helical" evidence="1">
    <location>
        <begin position="221"/>
        <end position="244"/>
    </location>
</feature>
<keyword evidence="1" id="KW-0472">Membrane</keyword>
<evidence type="ECO:0000313" key="2">
    <source>
        <dbReference type="EMBL" id="ESO11419.1"/>
    </source>
</evidence>
<dbReference type="GeneID" id="20208909"/>
<keyword evidence="1" id="KW-0812">Transmembrane</keyword>
<dbReference type="EMBL" id="AMQM01008636">
    <property type="status" value="NOT_ANNOTATED_CDS"/>
    <property type="molecule type" value="Genomic_DNA"/>
</dbReference>
<dbReference type="EMBL" id="KB095818">
    <property type="protein sequence ID" value="ESO11419.1"/>
    <property type="molecule type" value="Genomic_DNA"/>
</dbReference>
<reference evidence="4" key="1">
    <citation type="submission" date="2012-12" db="EMBL/GenBank/DDBJ databases">
        <authorList>
            <person name="Hellsten U."/>
            <person name="Grimwood J."/>
            <person name="Chapman J.A."/>
            <person name="Shapiro H."/>
            <person name="Aerts A."/>
            <person name="Otillar R.P."/>
            <person name="Terry A.Y."/>
            <person name="Boore J.L."/>
            <person name="Simakov O."/>
            <person name="Marletaz F."/>
            <person name="Cho S.-J."/>
            <person name="Edsinger-Gonzales E."/>
            <person name="Havlak P."/>
            <person name="Kuo D.-H."/>
            <person name="Larsson T."/>
            <person name="Lv J."/>
            <person name="Arendt D."/>
            <person name="Savage R."/>
            <person name="Osoegawa K."/>
            <person name="de Jong P."/>
            <person name="Lindberg D.R."/>
            <person name="Seaver E.C."/>
            <person name="Weisblat D.A."/>
            <person name="Putnam N.H."/>
            <person name="Grigoriev I.V."/>
            <person name="Rokhsar D.S."/>
        </authorList>
    </citation>
    <scope>NUCLEOTIDE SEQUENCE</scope>
</reference>
<sequence length="276" mass="31615">MAKPITETIAEITSGVSDVIYKSDNDVIKNYNYDVISNNDDITADEKGESINYSIKNEFINNKRLVRDNHILKNEFIYSSDDATNNYNKNDVIIGNKTSEIIITASNNNKTDDIINNIVINNTNYGHNNNNNNAGIINSLTINNNNKIINNNIFEDSDYNNVNVVLNNINNIFLKNNNSFLNNINDNDNEMGNYNNLSISTFLTKSPMFYVLKMLSFSDSMLLLCVFVTLTLTNLYGILMLRAFHWAYLYRRQQCTQNQQKHNQSSEKKKISITKI</sequence>
<protein>
    <submittedName>
        <fullName evidence="2 3">Uncharacterized protein</fullName>
    </submittedName>
</protein>